<dbReference type="Proteomes" id="UP001060085">
    <property type="component" value="Linkage Group LG04"/>
</dbReference>
<evidence type="ECO:0000313" key="1">
    <source>
        <dbReference type="EMBL" id="KAI5667933.1"/>
    </source>
</evidence>
<proteinExistence type="predicted"/>
<comment type="caution">
    <text evidence="1">The sequence shown here is derived from an EMBL/GenBank/DDBJ whole genome shotgun (WGS) entry which is preliminary data.</text>
</comment>
<gene>
    <name evidence="1" type="ORF">M9H77_17786</name>
</gene>
<name>A0ACC0B5N3_CATRO</name>
<dbReference type="EMBL" id="CM044704">
    <property type="protein sequence ID" value="KAI5667933.1"/>
    <property type="molecule type" value="Genomic_DNA"/>
</dbReference>
<evidence type="ECO:0000313" key="2">
    <source>
        <dbReference type="Proteomes" id="UP001060085"/>
    </source>
</evidence>
<organism evidence="1 2">
    <name type="scientific">Catharanthus roseus</name>
    <name type="common">Madagascar periwinkle</name>
    <name type="synonym">Vinca rosea</name>
    <dbReference type="NCBI Taxonomy" id="4058"/>
    <lineage>
        <taxon>Eukaryota</taxon>
        <taxon>Viridiplantae</taxon>
        <taxon>Streptophyta</taxon>
        <taxon>Embryophyta</taxon>
        <taxon>Tracheophyta</taxon>
        <taxon>Spermatophyta</taxon>
        <taxon>Magnoliopsida</taxon>
        <taxon>eudicotyledons</taxon>
        <taxon>Gunneridae</taxon>
        <taxon>Pentapetalae</taxon>
        <taxon>asterids</taxon>
        <taxon>lamiids</taxon>
        <taxon>Gentianales</taxon>
        <taxon>Apocynaceae</taxon>
        <taxon>Rauvolfioideae</taxon>
        <taxon>Vinceae</taxon>
        <taxon>Catharanthinae</taxon>
        <taxon>Catharanthus</taxon>
    </lineage>
</organism>
<reference evidence="2" key="1">
    <citation type="journal article" date="2023" name="Nat. Plants">
        <title>Single-cell RNA sequencing provides a high-resolution roadmap for understanding the multicellular compartmentation of specialized metabolism.</title>
        <authorList>
            <person name="Sun S."/>
            <person name="Shen X."/>
            <person name="Li Y."/>
            <person name="Li Y."/>
            <person name="Wang S."/>
            <person name="Li R."/>
            <person name="Zhang H."/>
            <person name="Shen G."/>
            <person name="Guo B."/>
            <person name="Wei J."/>
            <person name="Xu J."/>
            <person name="St-Pierre B."/>
            <person name="Chen S."/>
            <person name="Sun C."/>
        </authorList>
    </citation>
    <scope>NUCLEOTIDE SEQUENCE [LARGE SCALE GENOMIC DNA]</scope>
</reference>
<protein>
    <submittedName>
        <fullName evidence="1">Uncharacterized protein</fullName>
    </submittedName>
</protein>
<keyword evidence="2" id="KW-1185">Reference proteome</keyword>
<accession>A0ACC0B5N3</accession>
<sequence>MGKDLPTIISHVKRVRIILERDRPASILGILDNGKTVIVDSNRRRTTIINRATINDSLHEVQQLRKLLDLALEVSSSQLVEDDDEVKASYDEDEAGAQNTIPMDAF</sequence>